<keyword evidence="4" id="KW-1185">Reference proteome</keyword>
<protein>
    <recommendedName>
        <fullName evidence="2">FBD domain-containing protein</fullName>
    </recommendedName>
</protein>
<dbReference type="Pfam" id="PF08387">
    <property type="entry name" value="FBD"/>
    <property type="match status" value="1"/>
</dbReference>
<reference evidence="3 4" key="1">
    <citation type="journal article" date="2019" name="G3 (Bethesda)">
        <title>Sequencing of a Wild Apple (Malus baccata) Genome Unravels the Differences Between Cultivated and Wild Apple Species Regarding Disease Resistance and Cold Tolerance.</title>
        <authorList>
            <person name="Chen X."/>
        </authorList>
    </citation>
    <scope>NUCLEOTIDE SEQUENCE [LARGE SCALE GENOMIC DNA]</scope>
    <source>
        <strain evidence="4">cv. Shandingzi</strain>
        <tissue evidence="3">Leaves</tissue>
    </source>
</reference>
<comment type="caution">
    <text evidence="3">The sequence shown here is derived from an EMBL/GenBank/DDBJ whole genome shotgun (WGS) entry which is preliminary data.</text>
</comment>
<dbReference type="AlphaFoldDB" id="A0A540LGF1"/>
<sequence>MAFAYSSAPSLANNCGRSGEFSEPRLESTSLPICLLSCLNTITIWGFEGKLGEMEAAKYLLKNTEVLKKMTIYTHDRLCKKEEFNKEFSMFEMGSKTCQVEFI</sequence>
<gene>
    <name evidence="3" type="ORF">C1H46_028909</name>
</gene>
<name>A0A540LGF1_MALBA</name>
<evidence type="ECO:0000259" key="2">
    <source>
        <dbReference type="SMART" id="SM00579"/>
    </source>
</evidence>
<proteinExistence type="predicted"/>
<feature type="compositionally biased region" description="Polar residues" evidence="1">
    <location>
        <begin position="7"/>
        <end position="16"/>
    </location>
</feature>
<feature type="region of interest" description="Disordered" evidence="1">
    <location>
        <begin position="1"/>
        <end position="24"/>
    </location>
</feature>
<dbReference type="STRING" id="106549.A0A540LGF1"/>
<organism evidence="3 4">
    <name type="scientific">Malus baccata</name>
    <name type="common">Siberian crab apple</name>
    <name type="synonym">Pyrus baccata</name>
    <dbReference type="NCBI Taxonomy" id="106549"/>
    <lineage>
        <taxon>Eukaryota</taxon>
        <taxon>Viridiplantae</taxon>
        <taxon>Streptophyta</taxon>
        <taxon>Embryophyta</taxon>
        <taxon>Tracheophyta</taxon>
        <taxon>Spermatophyta</taxon>
        <taxon>Magnoliopsida</taxon>
        <taxon>eudicotyledons</taxon>
        <taxon>Gunneridae</taxon>
        <taxon>Pentapetalae</taxon>
        <taxon>rosids</taxon>
        <taxon>fabids</taxon>
        <taxon>Rosales</taxon>
        <taxon>Rosaceae</taxon>
        <taxon>Amygdaloideae</taxon>
        <taxon>Maleae</taxon>
        <taxon>Malus</taxon>
    </lineage>
</organism>
<dbReference type="EMBL" id="VIEB01000593">
    <property type="protein sequence ID" value="TQD85543.1"/>
    <property type="molecule type" value="Genomic_DNA"/>
</dbReference>
<feature type="domain" description="FBD" evidence="2">
    <location>
        <begin position="33"/>
        <end position="103"/>
    </location>
</feature>
<evidence type="ECO:0000313" key="3">
    <source>
        <dbReference type="EMBL" id="TQD85543.1"/>
    </source>
</evidence>
<dbReference type="InterPro" id="IPR006566">
    <property type="entry name" value="FBD"/>
</dbReference>
<accession>A0A540LGF1</accession>
<evidence type="ECO:0000313" key="4">
    <source>
        <dbReference type="Proteomes" id="UP000315295"/>
    </source>
</evidence>
<evidence type="ECO:0000256" key="1">
    <source>
        <dbReference type="SAM" id="MobiDB-lite"/>
    </source>
</evidence>
<dbReference type="Proteomes" id="UP000315295">
    <property type="component" value="Unassembled WGS sequence"/>
</dbReference>
<dbReference type="SMART" id="SM00579">
    <property type="entry name" value="FBD"/>
    <property type="match status" value="1"/>
</dbReference>